<dbReference type="Pfam" id="PF01757">
    <property type="entry name" value="Acyl_transf_3"/>
    <property type="match status" value="1"/>
</dbReference>
<dbReference type="RefSeq" id="WP_123269899.1">
    <property type="nucleotide sequence ID" value="NZ_RJJQ01000002.1"/>
</dbReference>
<feature type="transmembrane region" description="Helical" evidence="1">
    <location>
        <begin position="12"/>
        <end position="29"/>
    </location>
</feature>
<feature type="transmembrane region" description="Helical" evidence="1">
    <location>
        <begin position="303"/>
        <end position="326"/>
    </location>
</feature>
<proteinExistence type="predicted"/>
<dbReference type="GO" id="GO:0009103">
    <property type="term" value="P:lipopolysaccharide biosynthetic process"/>
    <property type="evidence" value="ECO:0007669"/>
    <property type="project" value="TreeGrafter"/>
</dbReference>
<feature type="domain" description="Acyltransferase 3" evidence="2">
    <location>
        <begin position="7"/>
        <end position="355"/>
    </location>
</feature>
<dbReference type="EMBL" id="RJJQ01000002">
    <property type="protein sequence ID" value="RNI24605.1"/>
    <property type="molecule type" value="Genomic_DNA"/>
</dbReference>
<gene>
    <name evidence="3" type="ORF">EFY87_02495</name>
</gene>
<comment type="caution">
    <text evidence="3">The sequence shown here is derived from an EMBL/GenBank/DDBJ whole genome shotgun (WGS) entry which is preliminary data.</text>
</comment>
<protein>
    <submittedName>
        <fullName evidence="3">Acyltransferase</fullName>
    </submittedName>
</protein>
<dbReference type="PANTHER" id="PTHR23028">
    <property type="entry name" value="ACETYLTRANSFERASE"/>
    <property type="match status" value="1"/>
</dbReference>
<evidence type="ECO:0000313" key="4">
    <source>
        <dbReference type="Proteomes" id="UP000271678"/>
    </source>
</evidence>
<dbReference type="OrthoDB" id="5242306at2"/>
<keyword evidence="4" id="KW-1185">Reference proteome</keyword>
<feature type="transmembrane region" description="Helical" evidence="1">
    <location>
        <begin position="338"/>
        <end position="360"/>
    </location>
</feature>
<feature type="transmembrane region" description="Helical" evidence="1">
    <location>
        <begin position="234"/>
        <end position="254"/>
    </location>
</feature>
<feature type="transmembrane region" description="Helical" evidence="1">
    <location>
        <begin position="274"/>
        <end position="291"/>
    </location>
</feature>
<dbReference type="AlphaFoldDB" id="A0A3M9MHF0"/>
<dbReference type="InterPro" id="IPR050879">
    <property type="entry name" value="Acyltransferase_3"/>
</dbReference>
<organism evidence="3 4">
    <name type="scientific">Flexivirga caeni</name>
    <dbReference type="NCBI Taxonomy" id="2294115"/>
    <lineage>
        <taxon>Bacteria</taxon>
        <taxon>Bacillati</taxon>
        <taxon>Actinomycetota</taxon>
        <taxon>Actinomycetes</taxon>
        <taxon>Micrococcales</taxon>
        <taxon>Dermacoccaceae</taxon>
        <taxon>Flexivirga</taxon>
    </lineage>
</organism>
<evidence type="ECO:0000313" key="3">
    <source>
        <dbReference type="EMBL" id="RNI24605.1"/>
    </source>
</evidence>
<dbReference type="GO" id="GO:0016747">
    <property type="term" value="F:acyltransferase activity, transferring groups other than amino-acyl groups"/>
    <property type="evidence" value="ECO:0007669"/>
    <property type="project" value="InterPro"/>
</dbReference>
<dbReference type="Proteomes" id="UP000271678">
    <property type="component" value="Unassembled WGS sequence"/>
</dbReference>
<keyword evidence="1" id="KW-0472">Membrane</keyword>
<reference evidence="3 4" key="1">
    <citation type="submission" date="2018-11" db="EMBL/GenBank/DDBJ databases">
        <title>Draft genome of Simplicispira Flexivirga sp. BO-16.</title>
        <authorList>
            <person name="Im W.T."/>
        </authorList>
    </citation>
    <scope>NUCLEOTIDE SEQUENCE [LARGE SCALE GENOMIC DNA]</scope>
    <source>
        <strain evidence="3 4">BO-16</strain>
    </source>
</reference>
<accession>A0A3M9MHF0</accession>
<sequence length="382" mass="39835">MARYRLIDGLRGLAALLVLLSHVGFWTGADNLDLSGGLLARGDSGVAVFFAISAFLLLRPWLAAGATGAQPPAIRTYALRRAARILPAYLITLAVVLLVAGTWGAVGGGGIGGPGKVLAHLLLVQGYADTSYQSFSQTWSITTEATFYLLVPVIGTALGRLLRASARRVYAVLAGVVLIGLVSQAATAAWTRHAPATHAGVLGTSVIGHAAWFAAGAALAVAVQTGALQRLRSVGVGTWLAAAAVVYLFASSGIAGPRDLLAPTIAQAVTKEALYTLIAGLLLLAAVRGPSDERWQALAGSSVNRFAGDISYGVFLWHVLVLQVIYRASGWQLFTGPLSAVLFAVLVFSVLIAWASASLVEQPVLRRVHRRTRRAPVPAPPG</sequence>
<feature type="transmembrane region" description="Helical" evidence="1">
    <location>
        <begin position="145"/>
        <end position="162"/>
    </location>
</feature>
<keyword evidence="1" id="KW-0812">Transmembrane</keyword>
<evidence type="ECO:0000259" key="2">
    <source>
        <dbReference type="Pfam" id="PF01757"/>
    </source>
</evidence>
<feature type="transmembrane region" description="Helical" evidence="1">
    <location>
        <begin position="202"/>
        <end position="222"/>
    </location>
</feature>
<feature type="transmembrane region" description="Helical" evidence="1">
    <location>
        <begin position="85"/>
        <end position="106"/>
    </location>
</feature>
<keyword evidence="3" id="KW-0012">Acyltransferase</keyword>
<evidence type="ECO:0000256" key="1">
    <source>
        <dbReference type="SAM" id="Phobius"/>
    </source>
</evidence>
<name>A0A3M9MHF0_9MICO</name>
<dbReference type="PANTHER" id="PTHR23028:SF53">
    <property type="entry name" value="ACYL_TRANSF_3 DOMAIN-CONTAINING PROTEIN"/>
    <property type="match status" value="1"/>
</dbReference>
<feature type="transmembrane region" description="Helical" evidence="1">
    <location>
        <begin position="44"/>
        <end position="64"/>
    </location>
</feature>
<keyword evidence="3" id="KW-0808">Transferase</keyword>
<keyword evidence="1" id="KW-1133">Transmembrane helix</keyword>
<feature type="transmembrane region" description="Helical" evidence="1">
    <location>
        <begin position="169"/>
        <end position="190"/>
    </location>
</feature>
<dbReference type="InterPro" id="IPR002656">
    <property type="entry name" value="Acyl_transf_3_dom"/>
</dbReference>
<dbReference type="GO" id="GO:0016020">
    <property type="term" value="C:membrane"/>
    <property type="evidence" value="ECO:0007669"/>
    <property type="project" value="TreeGrafter"/>
</dbReference>